<dbReference type="PANTHER" id="PTHR10272">
    <property type="entry name" value="PLATELET-ACTIVATING FACTOR ACETYLHYDROLASE"/>
    <property type="match status" value="1"/>
</dbReference>
<evidence type="ECO:0000256" key="3">
    <source>
        <dbReference type="ARBA" id="ARBA00022963"/>
    </source>
</evidence>
<dbReference type="Pfam" id="PF03403">
    <property type="entry name" value="PAF-AH_p_II"/>
    <property type="match status" value="1"/>
</dbReference>
<feature type="active site" description="Charge relay system" evidence="6">
    <location>
        <position position="322"/>
    </location>
</feature>
<protein>
    <recommendedName>
        <fullName evidence="1 5">1-alkyl-2-acetylglycerophosphocholine esterase</fullName>
        <ecNumber evidence="1 5">3.1.1.47</ecNumber>
    </recommendedName>
</protein>
<evidence type="ECO:0000256" key="1">
    <source>
        <dbReference type="ARBA" id="ARBA00013201"/>
    </source>
</evidence>
<keyword evidence="2 5" id="KW-0378">Hydrolase</keyword>
<dbReference type="GO" id="GO:0016042">
    <property type="term" value="P:lipid catabolic process"/>
    <property type="evidence" value="ECO:0007669"/>
    <property type="project" value="UniProtKB-KW"/>
</dbReference>
<dbReference type="EC" id="3.1.1.47" evidence="1 5"/>
<dbReference type="InterPro" id="IPR029058">
    <property type="entry name" value="AB_hydrolase_fold"/>
</dbReference>
<evidence type="ECO:0000256" key="6">
    <source>
        <dbReference type="PIRSR" id="PIRSR018169-1"/>
    </source>
</evidence>
<name>A0ABD2N2P5_9CUCU</name>
<keyword evidence="4 5" id="KW-0443">Lipid metabolism</keyword>
<dbReference type="AlphaFoldDB" id="A0ABD2N2P5"/>
<dbReference type="GO" id="GO:0003847">
    <property type="term" value="F:1-alkyl-2-acetylglycerophosphocholine esterase activity"/>
    <property type="evidence" value="ECO:0007669"/>
    <property type="project" value="UniProtKB-UniRule"/>
</dbReference>
<evidence type="ECO:0000256" key="5">
    <source>
        <dbReference type="PIRNR" id="PIRNR018169"/>
    </source>
</evidence>
<dbReference type="Gene3D" id="3.40.50.1820">
    <property type="entry name" value="alpha/beta hydrolase"/>
    <property type="match status" value="1"/>
</dbReference>
<dbReference type="EMBL" id="JABFTP020000062">
    <property type="protein sequence ID" value="KAL3272682.1"/>
    <property type="molecule type" value="Genomic_DNA"/>
</dbReference>
<reference evidence="7 8" key="1">
    <citation type="journal article" date="2021" name="BMC Biol.">
        <title>Horizontally acquired antibacterial genes associated with adaptive radiation of ladybird beetles.</title>
        <authorList>
            <person name="Li H.S."/>
            <person name="Tang X.F."/>
            <person name="Huang Y.H."/>
            <person name="Xu Z.Y."/>
            <person name="Chen M.L."/>
            <person name="Du X.Y."/>
            <person name="Qiu B.Y."/>
            <person name="Chen P.T."/>
            <person name="Zhang W."/>
            <person name="Slipinski A."/>
            <person name="Escalona H.E."/>
            <person name="Waterhouse R.M."/>
            <person name="Zwick A."/>
            <person name="Pang H."/>
        </authorList>
    </citation>
    <scope>NUCLEOTIDE SEQUENCE [LARGE SCALE GENOMIC DNA]</scope>
    <source>
        <strain evidence="7">SYSU2018</strain>
    </source>
</reference>
<dbReference type="SUPFAM" id="SSF53474">
    <property type="entry name" value="alpha/beta-Hydrolases"/>
    <property type="match status" value="1"/>
</dbReference>
<evidence type="ECO:0000313" key="8">
    <source>
        <dbReference type="Proteomes" id="UP001516400"/>
    </source>
</evidence>
<evidence type="ECO:0000256" key="2">
    <source>
        <dbReference type="ARBA" id="ARBA00022801"/>
    </source>
</evidence>
<feature type="active site" description="Charge relay system" evidence="6">
    <location>
        <position position="267"/>
    </location>
</feature>
<dbReference type="Proteomes" id="UP001516400">
    <property type="component" value="Unassembled WGS sequence"/>
</dbReference>
<keyword evidence="3 5" id="KW-0442">Lipid degradation</keyword>
<dbReference type="PANTHER" id="PTHR10272:SF0">
    <property type="entry name" value="PLATELET-ACTIVATING FACTOR ACETYLHYDROLASE"/>
    <property type="match status" value="1"/>
</dbReference>
<keyword evidence="8" id="KW-1185">Reference proteome</keyword>
<gene>
    <name evidence="7" type="ORF">HHI36_014146</name>
</gene>
<accession>A0ABD2N2P5</accession>
<dbReference type="InterPro" id="IPR016715">
    <property type="entry name" value="PAF_acetylhydro_eukaryote"/>
</dbReference>
<organism evidence="7 8">
    <name type="scientific">Cryptolaemus montrouzieri</name>
    <dbReference type="NCBI Taxonomy" id="559131"/>
    <lineage>
        <taxon>Eukaryota</taxon>
        <taxon>Metazoa</taxon>
        <taxon>Ecdysozoa</taxon>
        <taxon>Arthropoda</taxon>
        <taxon>Hexapoda</taxon>
        <taxon>Insecta</taxon>
        <taxon>Pterygota</taxon>
        <taxon>Neoptera</taxon>
        <taxon>Endopterygota</taxon>
        <taxon>Coleoptera</taxon>
        <taxon>Polyphaga</taxon>
        <taxon>Cucujiformia</taxon>
        <taxon>Coccinelloidea</taxon>
        <taxon>Coccinellidae</taxon>
        <taxon>Scymninae</taxon>
        <taxon>Scymnini</taxon>
        <taxon>Cryptolaemus</taxon>
    </lineage>
</organism>
<feature type="active site" description="Nucleophile" evidence="6">
    <location>
        <position position="244"/>
    </location>
</feature>
<dbReference type="PIRSF" id="PIRSF018169">
    <property type="entry name" value="PAF_acetylhydrolase"/>
    <property type="match status" value="1"/>
</dbReference>
<evidence type="ECO:0000313" key="7">
    <source>
        <dbReference type="EMBL" id="KAL3272682.1"/>
    </source>
</evidence>
<sequence length="393" mass="45383">MSGHARKPNHLPEPRGPYVPGATDIMLDYSIDGVFLRVYYPTNVGKDDEDNYRKWIPWISDPSYADGIASTLLLPPILINTYMWWTGNPHIPVVYGERIRKTHKMKCVILSHGLGGSRCLYSMICCELASQGYIVFALEHRDKSAIHTYYYQNKEHAKQDSRTCVRYKRVHLNKDHFTKRNKQVNLRSKECCKVLDLILGVNAGNVPHNVLDDVRYCEKRESNFKLSDLIGCLDVDNVIMMGHSFGGASALLTLARRPELRLGVLLDPWMFSIKDDKLYEQIKQPLIFINTQTFHISSNTEAMSRYMTNNNREMYTILHTTHENQTDSVILAGSWLNWFMKKLDPQMALRINNSLIMKFTSTHIGYPEDVTEHEDLINEQSRNIEKGLTKPWV</sequence>
<comment type="caution">
    <text evidence="7">The sequence shown here is derived from an EMBL/GenBank/DDBJ whole genome shotgun (WGS) entry which is preliminary data.</text>
</comment>
<proteinExistence type="predicted"/>
<comment type="catalytic activity">
    <reaction evidence="5">
        <text>a 1-O-alkyl-2-acetyl-sn-glycero-3-phosphocholine + H2O = a 1-O-alkyl-sn-glycero-3-phosphocholine + acetate + H(+)</text>
        <dbReference type="Rhea" id="RHEA:17777"/>
        <dbReference type="ChEBI" id="CHEBI:15377"/>
        <dbReference type="ChEBI" id="CHEBI:15378"/>
        <dbReference type="ChEBI" id="CHEBI:30089"/>
        <dbReference type="ChEBI" id="CHEBI:30909"/>
        <dbReference type="ChEBI" id="CHEBI:36707"/>
        <dbReference type="EC" id="3.1.1.47"/>
    </reaction>
</comment>
<evidence type="ECO:0000256" key="4">
    <source>
        <dbReference type="ARBA" id="ARBA00023098"/>
    </source>
</evidence>